<accession>A0A177Y823</accession>
<dbReference type="GO" id="GO:0016616">
    <property type="term" value="F:oxidoreductase activity, acting on the CH-OH group of donors, NAD or NADP as acceptor"/>
    <property type="evidence" value="ECO:0007669"/>
    <property type="project" value="TreeGrafter"/>
</dbReference>
<dbReference type="AlphaFoldDB" id="A0A177Y823"/>
<evidence type="ECO:0000256" key="2">
    <source>
        <dbReference type="ARBA" id="ARBA00023002"/>
    </source>
</evidence>
<dbReference type="InterPro" id="IPR036291">
    <property type="entry name" value="NAD(P)-bd_dom_sf"/>
</dbReference>
<dbReference type="Pfam" id="PF13561">
    <property type="entry name" value="adh_short_C2"/>
    <property type="match status" value="1"/>
</dbReference>
<gene>
    <name evidence="3" type="ORF">A3K89_10320</name>
</gene>
<dbReference type="Gene3D" id="3.40.50.720">
    <property type="entry name" value="NAD(P)-binding Rossmann-like Domain"/>
    <property type="match status" value="1"/>
</dbReference>
<dbReference type="CDD" id="cd05233">
    <property type="entry name" value="SDR_c"/>
    <property type="match status" value="1"/>
</dbReference>
<dbReference type="SUPFAM" id="SSF51735">
    <property type="entry name" value="NAD(P)-binding Rossmann-fold domains"/>
    <property type="match status" value="1"/>
</dbReference>
<dbReference type="RefSeq" id="WP_068430205.1">
    <property type="nucleotide sequence ID" value="NZ_LVHI01000037.1"/>
</dbReference>
<dbReference type="InterPro" id="IPR020904">
    <property type="entry name" value="Sc_DH/Rdtase_CS"/>
</dbReference>
<reference evidence="3 4" key="1">
    <citation type="submission" date="2016-03" db="EMBL/GenBank/DDBJ databases">
        <title>Genome sequence of Rhodococcus kyotonensis KB10.</title>
        <authorList>
            <person name="Jeong H."/>
            <person name="Hong C.E."/>
            <person name="Jo S.H."/>
            <person name="Park J.M."/>
        </authorList>
    </citation>
    <scope>NUCLEOTIDE SEQUENCE [LARGE SCALE GENOMIC DNA]</scope>
    <source>
        <strain evidence="3 4">KB10</strain>
    </source>
</reference>
<sequence length="252" mass="25827">MTSLPAPVDFSFDGMVAVVSGGASGIGAAIGAAYVAQGATVVLLDRDGDAAARAASDIGARSVSCDVADRESVRSAVDSVIADFGHVDVLVNSAGVARLAPAEDLSDDFWNLTIDVNLTGTFLMCQEFGRAMLERGSGRIVNIASQAATVAIEEHAAYCASKFGVLGLTKVLAAEWAGRGVTVNTISPTVVMTPLGREAWSNPKGDALRARIPVGRFAETHDVTSVAVFLVSPGAAMINGADILVDGGYTIL</sequence>
<dbReference type="FunFam" id="3.40.50.720:FF:000084">
    <property type="entry name" value="Short-chain dehydrogenase reductase"/>
    <property type="match status" value="1"/>
</dbReference>
<evidence type="ECO:0000313" key="4">
    <source>
        <dbReference type="Proteomes" id="UP000077519"/>
    </source>
</evidence>
<evidence type="ECO:0000256" key="1">
    <source>
        <dbReference type="ARBA" id="ARBA00006484"/>
    </source>
</evidence>
<keyword evidence="4" id="KW-1185">Reference proteome</keyword>
<dbReference type="PROSITE" id="PS00061">
    <property type="entry name" value="ADH_SHORT"/>
    <property type="match status" value="1"/>
</dbReference>
<protein>
    <submittedName>
        <fullName evidence="3">Short-chain dehydrogenase</fullName>
    </submittedName>
</protein>
<name>A0A177Y823_9NOCA</name>
<comment type="similarity">
    <text evidence="1">Belongs to the short-chain dehydrogenases/reductases (SDR) family.</text>
</comment>
<dbReference type="InterPro" id="IPR002347">
    <property type="entry name" value="SDR_fam"/>
</dbReference>
<dbReference type="PANTHER" id="PTHR42760">
    <property type="entry name" value="SHORT-CHAIN DEHYDROGENASES/REDUCTASES FAMILY MEMBER"/>
    <property type="match status" value="1"/>
</dbReference>
<dbReference type="PRINTS" id="PR00081">
    <property type="entry name" value="GDHRDH"/>
</dbReference>
<dbReference type="PANTHER" id="PTHR42760:SF115">
    <property type="entry name" value="3-OXOACYL-[ACYL-CARRIER-PROTEIN] REDUCTASE FABG"/>
    <property type="match status" value="1"/>
</dbReference>
<proteinExistence type="inferred from homology"/>
<comment type="caution">
    <text evidence="3">The sequence shown here is derived from an EMBL/GenBank/DDBJ whole genome shotgun (WGS) entry which is preliminary data.</text>
</comment>
<dbReference type="PRINTS" id="PR00080">
    <property type="entry name" value="SDRFAMILY"/>
</dbReference>
<dbReference type="Proteomes" id="UP000077519">
    <property type="component" value="Unassembled WGS sequence"/>
</dbReference>
<dbReference type="NCBIfam" id="NF005309">
    <property type="entry name" value="PRK06841.1"/>
    <property type="match status" value="1"/>
</dbReference>
<organism evidence="3 4">
    <name type="scientific">Rhodococcoides kyotonense</name>
    <dbReference type="NCBI Taxonomy" id="398843"/>
    <lineage>
        <taxon>Bacteria</taxon>
        <taxon>Bacillati</taxon>
        <taxon>Actinomycetota</taxon>
        <taxon>Actinomycetes</taxon>
        <taxon>Mycobacteriales</taxon>
        <taxon>Nocardiaceae</taxon>
        <taxon>Rhodococcoides</taxon>
    </lineage>
</organism>
<dbReference type="EMBL" id="LVHI01000037">
    <property type="protein sequence ID" value="OAK51672.1"/>
    <property type="molecule type" value="Genomic_DNA"/>
</dbReference>
<evidence type="ECO:0000313" key="3">
    <source>
        <dbReference type="EMBL" id="OAK51672.1"/>
    </source>
</evidence>
<keyword evidence="2" id="KW-0560">Oxidoreductase</keyword>